<sequence>MNRLANVPDHDFLLASSFMKTISDYVFPVRSDIRVRQGDLGRDGTVSTVGMARWLEDARIHLELPRFERLVAAGEFGPYQIIFVSQSVERLAPARRTDTDIEVHTDIRRIGRSSFTYGHAVFAAGNRVGSGSATVVLYGTAGPLALPDELVADLTALAGPDSSDTVVTRPNAERQQRNHYAYFAPLRARISDVDINQHVNFIALATWYDEAVAAFTAAALDIDGLVPDLSPSSFRIDYVGEVIYPGNYEIGVLVNSFDANSVHYQLGIFLGSTCLGVADAIGPRGELRAKSLGPR</sequence>
<dbReference type="EMBL" id="BJXA01000001">
    <property type="protein sequence ID" value="GEM35552.1"/>
    <property type="molecule type" value="Genomic_DNA"/>
</dbReference>
<gene>
    <name evidence="3" type="ORF">NN4_00710</name>
</gene>
<evidence type="ECO:0008006" key="5">
    <source>
        <dbReference type="Google" id="ProtNLM"/>
    </source>
</evidence>
<protein>
    <recommendedName>
        <fullName evidence="5">Acyl-ACP thioesterase</fullName>
    </recommendedName>
</protein>
<dbReference type="SUPFAM" id="SSF54637">
    <property type="entry name" value="Thioesterase/thiol ester dehydrase-isomerase"/>
    <property type="match status" value="2"/>
</dbReference>
<organism evidence="3 4">
    <name type="scientific">Nocardia ninae NBRC 108245</name>
    <dbReference type="NCBI Taxonomy" id="1210091"/>
    <lineage>
        <taxon>Bacteria</taxon>
        <taxon>Bacillati</taxon>
        <taxon>Actinomycetota</taxon>
        <taxon>Actinomycetes</taxon>
        <taxon>Mycobacteriales</taxon>
        <taxon>Nocardiaceae</taxon>
        <taxon>Nocardia</taxon>
    </lineage>
</organism>
<name>A0A511M4I4_9NOCA</name>
<dbReference type="Proteomes" id="UP000321424">
    <property type="component" value="Unassembled WGS sequence"/>
</dbReference>
<reference evidence="3 4" key="1">
    <citation type="submission" date="2019-07" db="EMBL/GenBank/DDBJ databases">
        <title>Whole genome shotgun sequence of Nocardia ninae NBRC 108245.</title>
        <authorList>
            <person name="Hosoyama A."/>
            <person name="Uohara A."/>
            <person name="Ohji S."/>
            <person name="Ichikawa N."/>
        </authorList>
    </citation>
    <scope>NUCLEOTIDE SEQUENCE [LARGE SCALE GENOMIC DNA]</scope>
    <source>
        <strain evidence="3 4">NBRC 108245</strain>
    </source>
</reference>
<dbReference type="PANTHER" id="PTHR31793:SF27">
    <property type="entry name" value="NOVEL THIOESTERASE SUPERFAMILY DOMAIN AND SAPOSIN A-TYPE DOMAIN CONTAINING PROTEIN (0610012H03RIK)"/>
    <property type="match status" value="1"/>
</dbReference>
<comment type="caution">
    <text evidence="3">The sequence shown here is derived from an EMBL/GenBank/DDBJ whole genome shotgun (WGS) entry which is preliminary data.</text>
</comment>
<proteinExistence type="inferred from homology"/>
<dbReference type="PANTHER" id="PTHR31793">
    <property type="entry name" value="4-HYDROXYBENZOYL-COA THIOESTERASE FAMILY MEMBER"/>
    <property type="match status" value="1"/>
</dbReference>
<dbReference type="Gene3D" id="3.10.129.10">
    <property type="entry name" value="Hotdog Thioesterase"/>
    <property type="match status" value="2"/>
</dbReference>
<evidence type="ECO:0000256" key="2">
    <source>
        <dbReference type="ARBA" id="ARBA00022801"/>
    </source>
</evidence>
<evidence type="ECO:0000313" key="3">
    <source>
        <dbReference type="EMBL" id="GEM35552.1"/>
    </source>
</evidence>
<keyword evidence="2" id="KW-0378">Hydrolase</keyword>
<evidence type="ECO:0000313" key="4">
    <source>
        <dbReference type="Proteomes" id="UP000321424"/>
    </source>
</evidence>
<comment type="similarity">
    <text evidence="1">Belongs to the 4-hydroxybenzoyl-CoA thioesterase family.</text>
</comment>
<keyword evidence="4" id="KW-1185">Reference proteome</keyword>
<evidence type="ECO:0000256" key="1">
    <source>
        <dbReference type="ARBA" id="ARBA00005953"/>
    </source>
</evidence>
<dbReference type="InterPro" id="IPR029069">
    <property type="entry name" value="HotDog_dom_sf"/>
</dbReference>
<dbReference type="InterPro" id="IPR050563">
    <property type="entry name" value="4-hydroxybenzoyl-CoA_TE"/>
</dbReference>
<dbReference type="AlphaFoldDB" id="A0A511M4I4"/>
<dbReference type="GO" id="GO:0047617">
    <property type="term" value="F:fatty acyl-CoA hydrolase activity"/>
    <property type="evidence" value="ECO:0007669"/>
    <property type="project" value="TreeGrafter"/>
</dbReference>
<accession>A0A511M4I4</accession>